<evidence type="ECO:0000256" key="1">
    <source>
        <dbReference type="SAM" id="MobiDB-lite"/>
    </source>
</evidence>
<reference evidence="2" key="3">
    <citation type="journal article" date="2017" name="Nature">
        <title>Genome sequence of the progenitor of the wheat D genome Aegilops tauschii.</title>
        <authorList>
            <person name="Luo M.C."/>
            <person name="Gu Y.Q."/>
            <person name="Puiu D."/>
            <person name="Wang H."/>
            <person name="Twardziok S.O."/>
            <person name="Deal K.R."/>
            <person name="Huo N."/>
            <person name="Zhu T."/>
            <person name="Wang L."/>
            <person name="Wang Y."/>
            <person name="McGuire P.E."/>
            <person name="Liu S."/>
            <person name="Long H."/>
            <person name="Ramasamy R.K."/>
            <person name="Rodriguez J.C."/>
            <person name="Van S.L."/>
            <person name="Yuan L."/>
            <person name="Wang Z."/>
            <person name="Xia Z."/>
            <person name="Xiao L."/>
            <person name="Anderson O.D."/>
            <person name="Ouyang S."/>
            <person name="Liang Y."/>
            <person name="Zimin A.V."/>
            <person name="Pertea G."/>
            <person name="Qi P."/>
            <person name="Bennetzen J.L."/>
            <person name="Dai X."/>
            <person name="Dawson M.W."/>
            <person name="Muller H.G."/>
            <person name="Kugler K."/>
            <person name="Rivarola-Duarte L."/>
            <person name="Spannagl M."/>
            <person name="Mayer K.F.X."/>
            <person name="Lu F.H."/>
            <person name="Bevan M.W."/>
            <person name="Leroy P."/>
            <person name="Li P."/>
            <person name="You F.M."/>
            <person name="Sun Q."/>
            <person name="Liu Z."/>
            <person name="Lyons E."/>
            <person name="Wicker T."/>
            <person name="Salzberg S.L."/>
            <person name="Devos K.M."/>
            <person name="Dvorak J."/>
        </authorList>
    </citation>
    <scope>NUCLEOTIDE SEQUENCE [LARGE SCALE GENOMIC DNA]</scope>
    <source>
        <strain evidence="2">cv. AL8/78</strain>
    </source>
</reference>
<dbReference type="Proteomes" id="UP000015105">
    <property type="component" value="Chromosome 7D"/>
</dbReference>
<reference evidence="2" key="4">
    <citation type="submission" date="2019-03" db="UniProtKB">
        <authorList>
            <consortium name="EnsemblPlants"/>
        </authorList>
    </citation>
    <scope>IDENTIFICATION</scope>
</reference>
<protein>
    <submittedName>
        <fullName evidence="2">Uncharacterized protein</fullName>
    </submittedName>
</protein>
<dbReference type="EnsemblPlants" id="AET7Gv20525100.3">
    <property type="protein sequence ID" value="AET7Gv20525100.3"/>
    <property type="gene ID" value="AET7Gv20525100"/>
</dbReference>
<name>A0A453RBI7_AEGTS</name>
<accession>A0A453RBI7</accession>
<evidence type="ECO:0000313" key="2">
    <source>
        <dbReference type="EnsemblPlants" id="AET7Gv20525100.3"/>
    </source>
</evidence>
<keyword evidence="3" id="KW-1185">Reference proteome</keyword>
<proteinExistence type="predicted"/>
<dbReference type="Gramene" id="AET7Gv20525100.3">
    <property type="protein sequence ID" value="AET7Gv20525100.3"/>
    <property type="gene ID" value="AET7Gv20525100"/>
</dbReference>
<feature type="region of interest" description="Disordered" evidence="1">
    <location>
        <begin position="1"/>
        <end position="24"/>
    </location>
</feature>
<reference evidence="3" key="1">
    <citation type="journal article" date="2014" name="Science">
        <title>Ancient hybridizations among the ancestral genomes of bread wheat.</title>
        <authorList>
            <consortium name="International Wheat Genome Sequencing Consortium,"/>
            <person name="Marcussen T."/>
            <person name="Sandve S.R."/>
            <person name="Heier L."/>
            <person name="Spannagl M."/>
            <person name="Pfeifer M."/>
            <person name="Jakobsen K.S."/>
            <person name="Wulff B.B."/>
            <person name="Steuernagel B."/>
            <person name="Mayer K.F."/>
            <person name="Olsen O.A."/>
        </authorList>
    </citation>
    <scope>NUCLEOTIDE SEQUENCE [LARGE SCALE GENOMIC DNA]</scope>
    <source>
        <strain evidence="3">cv. AL8/78</strain>
    </source>
</reference>
<organism evidence="2 3">
    <name type="scientific">Aegilops tauschii subsp. strangulata</name>
    <name type="common">Goatgrass</name>
    <dbReference type="NCBI Taxonomy" id="200361"/>
    <lineage>
        <taxon>Eukaryota</taxon>
        <taxon>Viridiplantae</taxon>
        <taxon>Streptophyta</taxon>
        <taxon>Embryophyta</taxon>
        <taxon>Tracheophyta</taxon>
        <taxon>Spermatophyta</taxon>
        <taxon>Magnoliopsida</taxon>
        <taxon>Liliopsida</taxon>
        <taxon>Poales</taxon>
        <taxon>Poaceae</taxon>
        <taxon>BOP clade</taxon>
        <taxon>Pooideae</taxon>
        <taxon>Triticodae</taxon>
        <taxon>Triticeae</taxon>
        <taxon>Triticinae</taxon>
        <taxon>Aegilops</taxon>
    </lineage>
</organism>
<dbReference type="AlphaFoldDB" id="A0A453RBI7"/>
<sequence length="68" mass="7294">AADPHPPRHKKRMRGAVPVPPPATSSFTAAAPVFLPDESVPEADDDTVRFCCTIDELLGSQVEENLPV</sequence>
<reference evidence="3" key="2">
    <citation type="journal article" date="2017" name="Nat. Plants">
        <title>The Aegilops tauschii genome reveals multiple impacts of transposons.</title>
        <authorList>
            <person name="Zhao G."/>
            <person name="Zou C."/>
            <person name="Li K."/>
            <person name="Wang K."/>
            <person name="Li T."/>
            <person name="Gao L."/>
            <person name="Zhang X."/>
            <person name="Wang H."/>
            <person name="Yang Z."/>
            <person name="Liu X."/>
            <person name="Jiang W."/>
            <person name="Mao L."/>
            <person name="Kong X."/>
            <person name="Jiao Y."/>
            <person name="Jia J."/>
        </authorList>
    </citation>
    <scope>NUCLEOTIDE SEQUENCE [LARGE SCALE GENOMIC DNA]</scope>
    <source>
        <strain evidence="3">cv. AL8/78</strain>
    </source>
</reference>
<evidence type="ECO:0000313" key="3">
    <source>
        <dbReference type="Proteomes" id="UP000015105"/>
    </source>
</evidence>
<reference evidence="2" key="5">
    <citation type="journal article" date="2021" name="G3 (Bethesda)">
        <title>Aegilops tauschii genome assembly Aet v5.0 features greater sequence contiguity and improved annotation.</title>
        <authorList>
            <person name="Wang L."/>
            <person name="Zhu T."/>
            <person name="Rodriguez J.C."/>
            <person name="Deal K.R."/>
            <person name="Dubcovsky J."/>
            <person name="McGuire P.E."/>
            <person name="Lux T."/>
            <person name="Spannagl M."/>
            <person name="Mayer K.F.X."/>
            <person name="Baldrich P."/>
            <person name="Meyers B.C."/>
            <person name="Huo N."/>
            <person name="Gu Y.Q."/>
            <person name="Zhou H."/>
            <person name="Devos K.M."/>
            <person name="Bennetzen J.L."/>
            <person name="Unver T."/>
            <person name="Budak H."/>
            <person name="Gulick P.J."/>
            <person name="Galiba G."/>
            <person name="Kalapos B."/>
            <person name="Nelson D.R."/>
            <person name="Li P."/>
            <person name="You F.M."/>
            <person name="Luo M.C."/>
            <person name="Dvorak J."/>
        </authorList>
    </citation>
    <scope>NUCLEOTIDE SEQUENCE [LARGE SCALE GENOMIC DNA]</scope>
    <source>
        <strain evidence="2">cv. AL8/78</strain>
    </source>
</reference>